<name>A0ABV1LN30_9BURK</name>
<proteinExistence type="inferred from homology"/>
<evidence type="ECO:0000256" key="4">
    <source>
        <dbReference type="ARBA" id="ARBA00022475"/>
    </source>
</evidence>
<dbReference type="RefSeq" id="WP_349542771.1">
    <property type="nucleotide sequence ID" value="NZ_JAOALG010000001.1"/>
</dbReference>
<keyword evidence="13 14" id="KW-0676">Redox-active center</keyword>
<evidence type="ECO:0000256" key="3">
    <source>
        <dbReference type="ARBA" id="ARBA00022448"/>
    </source>
</evidence>
<dbReference type="HAMAP" id="MF_00286">
    <property type="entry name" value="DsbB"/>
    <property type="match status" value="1"/>
</dbReference>
<evidence type="ECO:0000256" key="8">
    <source>
        <dbReference type="ARBA" id="ARBA00022989"/>
    </source>
</evidence>
<organism evidence="16 17">
    <name type="scientific">Paraburkholderia acidicola</name>
    <dbReference type="NCBI Taxonomy" id="1912599"/>
    <lineage>
        <taxon>Bacteria</taxon>
        <taxon>Pseudomonadati</taxon>
        <taxon>Pseudomonadota</taxon>
        <taxon>Betaproteobacteria</taxon>
        <taxon>Burkholderiales</taxon>
        <taxon>Burkholderiaceae</taxon>
        <taxon>Paraburkholderia</taxon>
    </lineage>
</organism>
<evidence type="ECO:0000256" key="5">
    <source>
        <dbReference type="ARBA" id="ARBA00022519"/>
    </source>
</evidence>
<dbReference type="Pfam" id="PF02600">
    <property type="entry name" value="DsbB"/>
    <property type="match status" value="1"/>
</dbReference>
<comment type="similarity">
    <text evidence="2 14">Belongs to the DsbB family.</text>
</comment>
<keyword evidence="3 14" id="KW-0813">Transport</keyword>
<evidence type="ECO:0000256" key="14">
    <source>
        <dbReference type="HAMAP-Rule" id="MF_00286"/>
    </source>
</evidence>
<keyword evidence="6 14" id="KW-0812">Transmembrane</keyword>
<feature type="topological domain" description="Cytoplasmic" evidence="14">
    <location>
        <begin position="162"/>
        <end position="170"/>
    </location>
</feature>
<reference evidence="16 17" key="1">
    <citation type="journal article" date="2024" name="Chem. Sci.">
        <title>Discovery of a lagriamide polyketide by integrated genome mining, isotopic labeling, and untargeted metabolomics.</title>
        <authorList>
            <person name="Fergusson C.H."/>
            <person name="Saulog J."/>
            <person name="Paulo B.S."/>
            <person name="Wilson D.M."/>
            <person name="Liu D.Y."/>
            <person name="Morehouse N.J."/>
            <person name="Waterworth S."/>
            <person name="Barkei J."/>
            <person name="Gray C.A."/>
            <person name="Kwan J.C."/>
            <person name="Eustaquio A.S."/>
            <person name="Linington R.G."/>
        </authorList>
    </citation>
    <scope>NUCLEOTIDE SEQUENCE [LARGE SCALE GENOMIC DNA]</scope>
    <source>
        <strain evidence="16 17">RL17-338-BIF-B</strain>
    </source>
</reference>
<feature type="disulfide bond" description="Redox-active" evidence="14">
    <location>
        <begin position="41"/>
        <end position="44"/>
    </location>
</feature>
<accession>A0ABV1LN30</accession>
<keyword evidence="12 14" id="KW-0143">Chaperone</keyword>
<dbReference type="InterPro" id="IPR023380">
    <property type="entry name" value="DsbB-like_sf"/>
</dbReference>
<evidence type="ECO:0000256" key="9">
    <source>
        <dbReference type="ARBA" id="ARBA00023002"/>
    </source>
</evidence>
<feature type="transmembrane region" description="Helical" evidence="15">
    <location>
        <begin position="140"/>
        <end position="160"/>
    </location>
</feature>
<gene>
    <name evidence="14" type="primary">dsbB</name>
    <name evidence="16" type="ORF">N0A02_14585</name>
</gene>
<keyword evidence="9 14" id="KW-0560">Oxidoreductase</keyword>
<evidence type="ECO:0000256" key="2">
    <source>
        <dbReference type="ARBA" id="ARBA00008823"/>
    </source>
</evidence>
<protein>
    <recommendedName>
        <fullName evidence="14">Disulfide bond formation protein B</fullName>
    </recommendedName>
    <alternativeName>
        <fullName evidence="14">Disulfide oxidoreductase</fullName>
    </alternativeName>
</protein>
<dbReference type="InterPro" id="IPR050183">
    <property type="entry name" value="DsbB"/>
</dbReference>
<dbReference type="Proteomes" id="UP001469089">
    <property type="component" value="Unassembled WGS sequence"/>
</dbReference>
<sequence>MSTLAHPLNTQRWTLRAIGVGCIAFVAGALWIQQVLHEDPCPLCIIQRYLFLLIAVFAFASSISGRSAQLWRTLALLSALAGAGVAARHVYVQAHPGFSCGFDALQPVVDGLPPAHWLPLVFKVGGLCETTYPPILGLSLPMWAFAGFSVIAVAAVVIGWRMRLHALREA</sequence>
<dbReference type="PANTHER" id="PTHR36570:SF3">
    <property type="entry name" value="DISULFIDE BOND FORMATION PROTEIN B"/>
    <property type="match status" value="1"/>
</dbReference>
<evidence type="ECO:0000256" key="13">
    <source>
        <dbReference type="ARBA" id="ARBA00023284"/>
    </source>
</evidence>
<comment type="caution">
    <text evidence="14">Lacks conserved residue(s) required for the propagation of feature annotation.</text>
</comment>
<feature type="transmembrane region" description="Helical" evidence="15">
    <location>
        <begin position="45"/>
        <end position="63"/>
    </location>
</feature>
<evidence type="ECO:0000256" key="12">
    <source>
        <dbReference type="ARBA" id="ARBA00023186"/>
    </source>
</evidence>
<comment type="subcellular location">
    <subcellularLocation>
        <location evidence="1">Cell inner membrane</location>
        <topology evidence="1">Multi-pass membrane protein</topology>
    </subcellularLocation>
    <subcellularLocation>
        <location evidence="14">Cell membrane</location>
        <topology evidence="14">Multi-pass membrane protein</topology>
    </subcellularLocation>
</comment>
<keyword evidence="4 14" id="KW-1003">Cell membrane</keyword>
<keyword evidence="8 14" id="KW-1133">Transmembrane helix</keyword>
<evidence type="ECO:0000313" key="16">
    <source>
        <dbReference type="EMBL" id="MEQ5840650.1"/>
    </source>
</evidence>
<feature type="topological domain" description="Cytoplasmic" evidence="14">
    <location>
        <begin position="1"/>
        <end position="14"/>
    </location>
</feature>
<dbReference type="EMBL" id="JAOALG010000001">
    <property type="protein sequence ID" value="MEQ5840650.1"/>
    <property type="molecule type" value="Genomic_DNA"/>
</dbReference>
<keyword evidence="7 14" id="KW-0249">Electron transport</keyword>
<feature type="transmembrane region" description="Helical" evidence="15">
    <location>
        <begin position="13"/>
        <end position="33"/>
    </location>
</feature>
<dbReference type="NCBIfam" id="NF002552">
    <property type="entry name" value="PRK02110.1"/>
    <property type="match status" value="1"/>
</dbReference>
<feature type="transmembrane region" description="Helical" evidence="15">
    <location>
        <begin position="70"/>
        <end position="91"/>
    </location>
</feature>
<feature type="topological domain" description="Periplasmic" evidence="14">
    <location>
        <begin position="32"/>
        <end position="49"/>
    </location>
</feature>
<keyword evidence="11 14" id="KW-1015">Disulfide bond</keyword>
<dbReference type="PANTHER" id="PTHR36570">
    <property type="entry name" value="DISULFIDE BOND FORMATION PROTEIN B"/>
    <property type="match status" value="1"/>
</dbReference>
<evidence type="ECO:0000256" key="1">
    <source>
        <dbReference type="ARBA" id="ARBA00004429"/>
    </source>
</evidence>
<evidence type="ECO:0000256" key="15">
    <source>
        <dbReference type="SAM" id="Phobius"/>
    </source>
</evidence>
<dbReference type="InterPro" id="IPR003752">
    <property type="entry name" value="DiS_bond_form_DsbB/BdbC"/>
</dbReference>
<keyword evidence="10 14" id="KW-0472">Membrane</keyword>
<dbReference type="InterPro" id="IPR022920">
    <property type="entry name" value="Disulphide_bond_form_DsbB"/>
</dbReference>
<evidence type="ECO:0000256" key="6">
    <source>
        <dbReference type="ARBA" id="ARBA00022692"/>
    </source>
</evidence>
<evidence type="ECO:0000256" key="10">
    <source>
        <dbReference type="ARBA" id="ARBA00023136"/>
    </source>
</evidence>
<evidence type="ECO:0000313" key="17">
    <source>
        <dbReference type="Proteomes" id="UP001469089"/>
    </source>
</evidence>
<feature type="topological domain" description="Periplasmic" evidence="14">
    <location>
        <begin position="88"/>
        <end position="142"/>
    </location>
</feature>
<comment type="caution">
    <text evidence="16">The sequence shown here is derived from an EMBL/GenBank/DDBJ whole genome shotgun (WGS) entry which is preliminary data.</text>
</comment>
<comment type="function">
    <text evidence="14">Required for disulfide bond formation in some periplasmic proteins. Acts by oxidizing the DsbA protein.</text>
</comment>
<evidence type="ECO:0000256" key="7">
    <source>
        <dbReference type="ARBA" id="ARBA00022982"/>
    </source>
</evidence>
<keyword evidence="5" id="KW-0997">Cell inner membrane</keyword>
<dbReference type="SUPFAM" id="SSF158442">
    <property type="entry name" value="DsbB-like"/>
    <property type="match status" value="1"/>
</dbReference>
<keyword evidence="17" id="KW-1185">Reference proteome</keyword>
<evidence type="ECO:0000256" key="11">
    <source>
        <dbReference type="ARBA" id="ARBA00023157"/>
    </source>
</evidence>
<dbReference type="Gene3D" id="1.20.1550.10">
    <property type="entry name" value="DsbB-like"/>
    <property type="match status" value="1"/>
</dbReference>